<accession>A0A917ZXB1</accession>
<evidence type="ECO:0000313" key="2">
    <source>
        <dbReference type="Proteomes" id="UP000641932"/>
    </source>
</evidence>
<dbReference type="RefSeq" id="WP_189135122.1">
    <property type="nucleotide sequence ID" value="NZ_BMMS01000036.1"/>
</dbReference>
<gene>
    <name evidence="1" type="ORF">GCM10012280_61600</name>
</gene>
<dbReference type="AlphaFoldDB" id="A0A917ZXB1"/>
<keyword evidence="2" id="KW-1185">Reference proteome</keyword>
<name>A0A917ZXB1_9ACTN</name>
<protein>
    <submittedName>
        <fullName evidence="1">Uncharacterized protein</fullName>
    </submittedName>
</protein>
<dbReference type="Proteomes" id="UP000641932">
    <property type="component" value="Unassembled WGS sequence"/>
</dbReference>
<reference evidence="1" key="1">
    <citation type="journal article" date="2014" name="Int. J. Syst. Evol. Microbiol.">
        <title>Complete genome sequence of Corynebacterium casei LMG S-19264T (=DSM 44701T), isolated from a smear-ripened cheese.</title>
        <authorList>
            <consortium name="US DOE Joint Genome Institute (JGI-PGF)"/>
            <person name="Walter F."/>
            <person name="Albersmeier A."/>
            <person name="Kalinowski J."/>
            <person name="Ruckert C."/>
        </authorList>
    </citation>
    <scope>NUCLEOTIDE SEQUENCE</scope>
    <source>
        <strain evidence="1">CGMCC 4.7201</strain>
    </source>
</reference>
<reference evidence="1" key="2">
    <citation type="submission" date="2020-09" db="EMBL/GenBank/DDBJ databases">
        <authorList>
            <person name="Sun Q."/>
            <person name="Zhou Y."/>
        </authorList>
    </citation>
    <scope>NUCLEOTIDE SEQUENCE</scope>
    <source>
        <strain evidence="1">CGMCC 4.7201</strain>
    </source>
</reference>
<comment type="caution">
    <text evidence="1">The sequence shown here is derived from an EMBL/GenBank/DDBJ whole genome shotgun (WGS) entry which is preliminary data.</text>
</comment>
<sequence>MAASFNDVQRALGNGVKALHGDTLVIERGNVRHCARRFGSEWVFVLEYSDNSRQSQTGTSRSNNAAEVVAAFKRANRF</sequence>
<evidence type="ECO:0000313" key="1">
    <source>
        <dbReference type="EMBL" id="GGO98147.1"/>
    </source>
</evidence>
<proteinExistence type="predicted"/>
<dbReference type="EMBL" id="BMMS01000036">
    <property type="protein sequence ID" value="GGO98147.1"/>
    <property type="molecule type" value="Genomic_DNA"/>
</dbReference>
<organism evidence="1 2">
    <name type="scientific">Wenjunlia tyrosinilytica</name>
    <dbReference type="NCBI Taxonomy" id="1544741"/>
    <lineage>
        <taxon>Bacteria</taxon>
        <taxon>Bacillati</taxon>
        <taxon>Actinomycetota</taxon>
        <taxon>Actinomycetes</taxon>
        <taxon>Kitasatosporales</taxon>
        <taxon>Streptomycetaceae</taxon>
        <taxon>Wenjunlia</taxon>
    </lineage>
</organism>